<keyword evidence="2" id="KW-1185">Reference proteome</keyword>
<evidence type="ECO:0000313" key="1">
    <source>
        <dbReference type="EMBL" id="KAI3710206.1"/>
    </source>
</evidence>
<comment type="caution">
    <text evidence="1">The sequence shown here is derived from an EMBL/GenBank/DDBJ whole genome shotgun (WGS) entry which is preliminary data.</text>
</comment>
<proteinExistence type="predicted"/>
<dbReference type="Proteomes" id="UP001055811">
    <property type="component" value="Linkage Group LG07"/>
</dbReference>
<accession>A0ACB9AKC2</accession>
<organism evidence="1 2">
    <name type="scientific">Cichorium intybus</name>
    <name type="common">Chicory</name>
    <dbReference type="NCBI Taxonomy" id="13427"/>
    <lineage>
        <taxon>Eukaryota</taxon>
        <taxon>Viridiplantae</taxon>
        <taxon>Streptophyta</taxon>
        <taxon>Embryophyta</taxon>
        <taxon>Tracheophyta</taxon>
        <taxon>Spermatophyta</taxon>
        <taxon>Magnoliopsida</taxon>
        <taxon>eudicotyledons</taxon>
        <taxon>Gunneridae</taxon>
        <taxon>Pentapetalae</taxon>
        <taxon>asterids</taxon>
        <taxon>campanulids</taxon>
        <taxon>Asterales</taxon>
        <taxon>Asteraceae</taxon>
        <taxon>Cichorioideae</taxon>
        <taxon>Cichorieae</taxon>
        <taxon>Cichoriinae</taxon>
        <taxon>Cichorium</taxon>
    </lineage>
</organism>
<sequence length="133" mass="14536">MFLFTAVVTCNARALGSAQKLRILAAKYNVTSLLVFGDSGVDPGNNNHLPNTWHKGNFLPYGKDFGHSKPTGRFTNGRLSTDFVATALGYRKIIKAYLDRNLMEEDLLHSVRFASGGSGYDDFTANITVSGML</sequence>
<reference evidence="1 2" key="2">
    <citation type="journal article" date="2022" name="Mol. Ecol. Resour.">
        <title>The genomes of chicory, endive, great burdock and yacon provide insights into Asteraceae paleo-polyploidization history and plant inulin production.</title>
        <authorList>
            <person name="Fan W."/>
            <person name="Wang S."/>
            <person name="Wang H."/>
            <person name="Wang A."/>
            <person name="Jiang F."/>
            <person name="Liu H."/>
            <person name="Zhao H."/>
            <person name="Xu D."/>
            <person name="Zhang Y."/>
        </authorList>
    </citation>
    <scope>NUCLEOTIDE SEQUENCE [LARGE SCALE GENOMIC DNA]</scope>
    <source>
        <strain evidence="2">cv. Punajuju</strain>
        <tissue evidence="1">Leaves</tissue>
    </source>
</reference>
<gene>
    <name evidence="1" type="ORF">L2E82_39980</name>
</gene>
<name>A0ACB9AKC2_CICIN</name>
<dbReference type="EMBL" id="CM042015">
    <property type="protein sequence ID" value="KAI3710206.1"/>
    <property type="molecule type" value="Genomic_DNA"/>
</dbReference>
<protein>
    <submittedName>
        <fullName evidence="1">Uncharacterized protein</fullName>
    </submittedName>
</protein>
<evidence type="ECO:0000313" key="2">
    <source>
        <dbReference type="Proteomes" id="UP001055811"/>
    </source>
</evidence>
<reference evidence="2" key="1">
    <citation type="journal article" date="2022" name="Mol. Ecol. Resour.">
        <title>The genomes of chicory, endive, great burdock and yacon provide insights into Asteraceae palaeo-polyploidization history and plant inulin production.</title>
        <authorList>
            <person name="Fan W."/>
            <person name="Wang S."/>
            <person name="Wang H."/>
            <person name="Wang A."/>
            <person name="Jiang F."/>
            <person name="Liu H."/>
            <person name="Zhao H."/>
            <person name="Xu D."/>
            <person name="Zhang Y."/>
        </authorList>
    </citation>
    <scope>NUCLEOTIDE SEQUENCE [LARGE SCALE GENOMIC DNA]</scope>
    <source>
        <strain evidence="2">cv. Punajuju</strain>
    </source>
</reference>